<keyword evidence="5" id="KW-0460">Magnesium</keyword>
<dbReference type="InterPro" id="IPR024185">
    <property type="entry name" value="FTHF_cligase-like_sf"/>
</dbReference>
<dbReference type="RefSeq" id="WP_090484438.1">
    <property type="nucleotide sequence ID" value="NZ_FOUO01000005.1"/>
</dbReference>
<keyword evidence="2 4" id="KW-0547">Nucleotide-binding</keyword>
<evidence type="ECO:0000256" key="1">
    <source>
        <dbReference type="ARBA" id="ARBA00010638"/>
    </source>
</evidence>
<dbReference type="GO" id="GO:0035999">
    <property type="term" value="P:tetrahydrofolate interconversion"/>
    <property type="evidence" value="ECO:0007669"/>
    <property type="project" value="TreeGrafter"/>
</dbReference>
<dbReference type="SUPFAM" id="SSF100950">
    <property type="entry name" value="NagB/RpiA/CoA transferase-like"/>
    <property type="match status" value="1"/>
</dbReference>
<gene>
    <name evidence="6" type="ORF">SAMN05421721_105174</name>
</gene>
<evidence type="ECO:0000313" key="6">
    <source>
        <dbReference type="EMBL" id="SFM43884.1"/>
    </source>
</evidence>
<evidence type="ECO:0000256" key="4">
    <source>
        <dbReference type="PIRSR" id="PIRSR006806-1"/>
    </source>
</evidence>
<comment type="cofactor">
    <cofactor evidence="5">
        <name>Mg(2+)</name>
        <dbReference type="ChEBI" id="CHEBI:18420"/>
    </cofactor>
</comment>
<sequence length="208" mass="23900">MQTPRHALRRDLRRQRLALSARERRALAWQVAARVRHHRLFTAARHIAFYLPDRGEVDPGPLMQAARSAGKQIYLPVLAPRHPRLLWFMPWQPGDRLVRNRFGIPEPPVRARRRRPARHLDLVIAPLVGFDRAGHRLGMGGGFYDTTFAHLNRQRCWHRPRLLGLAYGFQEVAALPHAPWDVSLDAVATERELILWSRGDEDGPQGAP</sequence>
<evidence type="ECO:0000256" key="5">
    <source>
        <dbReference type="RuleBase" id="RU361279"/>
    </source>
</evidence>
<dbReference type="PANTHER" id="PTHR23407">
    <property type="entry name" value="ATPASE INHIBITOR/5-FORMYLTETRAHYDROFOLATE CYCLO-LIGASE"/>
    <property type="match status" value="1"/>
</dbReference>
<dbReference type="GO" id="GO:0030272">
    <property type="term" value="F:5-formyltetrahydrofolate cyclo-ligase activity"/>
    <property type="evidence" value="ECO:0007669"/>
    <property type="project" value="UniProtKB-EC"/>
</dbReference>
<evidence type="ECO:0000256" key="3">
    <source>
        <dbReference type="ARBA" id="ARBA00022840"/>
    </source>
</evidence>
<dbReference type="PIRSF" id="PIRSF006806">
    <property type="entry name" value="FTHF_cligase"/>
    <property type="match status" value="1"/>
</dbReference>
<comment type="similarity">
    <text evidence="1 5">Belongs to the 5-formyltetrahydrofolate cyclo-ligase family.</text>
</comment>
<dbReference type="InterPro" id="IPR037171">
    <property type="entry name" value="NagB/RpiA_transferase-like"/>
</dbReference>
<dbReference type="Pfam" id="PF01812">
    <property type="entry name" value="5-FTHF_cyc-lig"/>
    <property type="match status" value="1"/>
</dbReference>
<keyword evidence="3 4" id="KW-0067">ATP-binding</keyword>
<dbReference type="InterPro" id="IPR002698">
    <property type="entry name" value="FTHF_cligase"/>
</dbReference>
<dbReference type="STRING" id="195064.SAMN05421721_105174"/>
<feature type="binding site" evidence="4">
    <location>
        <begin position="136"/>
        <end position="144"/>
    </location>
    <ligand>
        <name>ATP</name>
        <dbReference type="ChEBI" id="CHEBI:30616"/>
    </ligand>
</feature>
<feature type="binding site" evidence="4">
    <location>
        <position position="56"/>
    </location>
    <ligand>
        <name>substrate</name>
    </ligand>
</feature>
<reference evidence="6 7" key="1">
    <citation type="submission" date="2016-10" db="EMBL/GenBank/DDBJ databases">
        <authorList>
            <person name="de Groot N.N."/>
        </authorList>
    </citation>
    <scope>NUCLEOTIDE SEQUENCE [LARGE SCALE GENOMIC DNA]</scope>
    <source>
        <strain evidence="6 7">DSM 4180</strain>
    </source>
</reference>
<protein>
    <recommendedName>
        <fullName evidence="5">5-formyltetrahydrofolate cyclo-ligase</fullName>
        <ecNumber evidence="5">6.3.3.2</ecNumber>
    </recommendedName>
</protein>
<evidence type="ECO:0000256" key="2">
    <source>
        <dbReference type="ARBA" id="ARBA00022741"/>
    </source>
</evidence>
<dbReference type="Gene3D" id="3.40.50.10420">
    <property type="entry name" value="NagB/RpiA/CoA transferase-like"/>
    <property type="match status" value="1"/>
</dbReference>
<keyword evidence="5" id="KW-0479">Metal-binding</keyword>
<organism evidence="6 7">
    <name type="scientific">Ectothiorhodospira mobilis</name>
    <dbReference type="NCBI Taxonomy" id="195064"/>
    <lineage>
        <taxon>Bacteria</taxon>
        <taxon>Pseudomonadati</taxon>
        <taxon>Pseudomonadota</taxon>
        <taxon>Gammaproteobacteria</taxon>
        <taxon>Chromatiales</taxon>
        <taxon>Ectothiorhodospiraceae</taxon>
        <taxon>Ectothiorhodospira</taxon>
    </lineage>
</organism>
<dbReference type="GO" id="GO:0046872">
    <property type="term" value="F:metal ion binding"/>
    <property type="evidence" value="ECO:0007669"/>
    <property type="project" value="UniProtKB-KW"/>
</dbReference>
<comment type="catalytic activity">
    <reaction evidence="5">
        <text>(6S)-5-formyl-5,6,7,8-tetrahydrofolate + ATP = (6R)-5,10-methenyltetrahydrofolate + ADP + phosphate</text>
        <dbReference type="Rhea" id="RHEA:10488"/>
        <dbReference type="ChEBI" id="CHEBI:30616"/>
        <dbReference type="ChEBI" id="CHEBI:43474"/>
        <dbReference type="ChEBI" id="CHEBI:57455"/>
        <dbReference type="ChEBI" id="CHEBI:57457"/>
        <dbReference type="ChEBI" id="CHEBI:456216"/>
        <dbReference type="EC" id="6.3.3.2"/>
    </reaction>
</comment>
<evidence type="ECO:0000313" key="7">
    <source>
        <dbReference type="Proteomes" id="UP000199556"/>
    </source>
</evidence>
<dbReference type="PANTHER" id="PTHR23407:SF1">
    <property type="entry name" value="5-FORMYLTETRAHYDROFOLATE CYCLO-LIGASE"/>
    <property type="match status" value="1"/>
</dbReference>
<dbReference type="AlphaFoldDB" id="A0A1I4QUY7"/>
<dbReference type="GO" id="GO:0009396">
    <property type="term" value="P:folic acid-containing compound biosynthetic process"/>
    <property type="evidence" value="ECO:0007669"/>
    <property type="project" value="TreeGrafter"/>
</dbReference>
<dbReference type="Proteomes" id="UP000199556">
    <property type="component" value="Unassembled WGS sequence"/>
</dbReference>
<dbReference type="NCBIfam" id="TIGR02727">
    <property type="entry name" value="MTHFS_bact"/>
    <property type="match status" value="1"/>
</dbReference>
<accession>A0A1I4QUY7</accession>
<dbReference type="EMBL" id="FOUO01000005">
    <property type="protein sequence ID" value="SFM43884.1"/>
    <property type="molecule type" value="Genomic_DNA"/>
</dbReference>
<feature type="binding site" evidence="4">
    <location>
        <position position="51"/>
    </location>
    <ligand>
        <name>substrate</name>
    </ligand>
</feature>
<dbReference type="GO" id="GO:0005524">
    <property type="term" value="F:ATP binding"/>
    <property type="evidence" value="ECO:0007669"/>
    <property type="project" value="UniProtKB-KW"/>
</dbReference>
<keyword evidence="6" id="KW-0436">Ligase</keyword>
<dbReference type="EC" id="6.3.3.2" evidence="5"/>
<dbReference type="OrthoDB" id="9801938at2"/>
<keyword evidence="7" id="KW-1185">Reference proteome</keyword>
<name>A0A1I4QUY7_ECTMO</name>
<proteinExistence type="inferred from homology"/>